<comment type="caution">
    <text evidence="2">The sequence shown here is derived from an EMBL/GenBank/DDBJ whole genome shotgun (WGS) entry which is preliminary data.</text>
</comment>
<keyword evidence="3" id="KW-1185">Reference proteome</keyword>
<proteinExistence type="predicted"/>
<dbReference type="Proteomes" id="UP001148838">
    <property type="component" value="Unassembled WGS sequence"/>
</dbReference>
<evidence type="ECO:0000313" key="3">
    <source>
        <dbReference type="Proteomes" id="UP001148838"/>
    </source>
</evidence>
<feature type="region of interest" description="Disordered" evidence="1">
    <location>
        <begin position="1"/>
        <end position="21"/>
    </location>
</feature>
<gene>
    <name evidence="2" type="ORF">ANN_17979</name>
</gene>
<evidence type="ECO:0000313" key="2">
    <source>
        <dbReference type="EMBL" id="KAJ4435365.1"/>
    </source>
</evidence>
<organism evidence="2 3">
    <name type="scientific">Periplaneta americana</name>
    <name type="common">American cockroach</name>
    <name type="synonym">Blatta americana</name>
    <dbReference type="NCBI Taxonomy" id="6978"/>
    <lineage>
        <taxon>Eukaryota</taxon>
        <taxon>Metazoa</taxon>
        <taxon>Ecdysozoa</taxon>
        <taxon>Arthropoda</taxon>
        <taxon>Hexapoda</taxon>
        <taxon>Insecta</taxon>
        <taxon>Pterygota</taxon>
        <taxon>Neoptera</taxon>
        <taxon>Polyneoptera</taxon>
        <taxon>Dictyoptera</taxon>
        <taxon>Blattodea</taxon>
        <taxon>Blattoidea</taxon>
        <taxon>Blattidae</taxon>
        <taxon>Blattinae</taxon>
        <taxon>Periplaneta</taxon>
    </lineage>
</organism>
<protein>
    <submittedName>
        <fullName evidence="2">Uncharacterized protein</fullName>
    </submittedName>
</protein>
<accession>A0ABQ8SNQ0</accession>
<name>A0ABQ8SNQ0_PERAM</name>
<reference evidence="2 3" key="1">
    <citation type="journal article" date="2022" name="Allergy">
        <title>Genome assembly and annotation of Periplaneta americana reveal a comprehensive cockroach allergen profile.</title>
        <authorList>
            <person name="Wang L."/>
            <person name="Xiong Q."/>
            <person name="Saelim N."/>
            <person name="Wang L."/>
            <person name="Nong W."/>
            <person name="Wan A.T."/>
            <person name="Shi M."/>
            <person name="Liu X."/>
            <person name="Cao Q."/>
            <person name="Hui J.H.L."/>
            <person name="Sookrung N."/>
            <person name="Leung T.F."/>
            <person name="Tungtrongchitr A."/>
            <person name="Tsui S.K.W."/>
        </authorList>
    </citation>
    <scope>NUCLEOTIDE SEQUENCE [LARGE SCALE GENOMIC DNA]</scope>
    <source>
        <strain evidence="2">PWHHKU_190912</strain>
    </source>
</reference>
<evidence type="ECO:0000256" key="1">
    <source>
        <dbReference type="SAM" id="MobiDB-lite"/>
    </source>
</evidence>
<dbReference type="EMBL" id="JAJSOF020000023">
    <property type="protein sequence ID" value="KAJ4435365.1"/>
    <property type="molecule type" value="Genomic_DNA"/>
</dbReference>
<sequence>MAGLCEGGNEPSGSLKASPKASLLTPPVVREAKKRVDQDYNLAECIIPVVDLSREPVGFGALPYEDCSRFKAG</sequence>